<evidence type="ECO:0000256" key="3">
    <source>
        <dbReference type="SAM" id="SignalP"/>
    </source>
</evidence>
<gene>
    <name evidence="5" type="ORF">ACFQ5G_29105</name>
</gene>
<accession>A0ABW4AFK6</accession>
<organism evidence="5 6">
    <name type="scientific">Actinoplanes sichuanensis</name>
    <dbReference type="NCBI Taxonomy" id="512349"/>
    <lineage>
        <taxon>Bacteria</taxon>
        <taxon>Bacillati</taxon>
        <taxon>Actinomycetota</taxon>
        <taxon>Actinomycetes</taxon>
        <taxon>Micromonosporales</taxon>
        <taxon>Micromonosporaceae</taxon>
        <taxon>Actinoplanes</taxon>
    </lineage>
</organism>
<name>A0ABW4AFK6_9ACTN</name>
<dbReference type="Proteomes" id="UP001597183">
    <property type="component" value="Unassembled WGS sequence"/>
</dbReference>
<dbReference type="SUPFAM" id="SSF53474">
    <property type="entry name" value="alpha/beta-Hydrolases"/>
    <property type="match status" value="1"/>
</dbReference>
<feature type="transmembrane region" description="Helical" evidence="2">
    <location>
        <begin position="403"/>
        <end position="422"/>
    </location>
</feature>
<evidence type="ECO:0000256" key="2">
    <source>
        <dbReference type="SAM" id="Phobius"/>
    </source>
</evidence>
<comment type="caution">
    <text evidence="5">The sequence shown here is derived from an EMBL/GenBank/DDBJ whole genome shotgun (WGS) entry which is preliminary data.</text>
</comment>
<dbReference type="PANTHER" id="PTHR22946">
    <property type="entry name" value="DIENELACTONE HYDROLASE DOMAIN-CONTAINING PROTEIN-RELATED"/>
    <property type="match status" value="1"/>
</dbReference>
<keyword evidence="5" id="KW-0378">Hydrolase</keyword>
<proteinExistence type="inferred from homology"/>
<dbReference type="InterPro" id="IPR029058">
    <property type="entry name" value="AB_hydrolase_fold"/>
</dbReference>
<feature type="domain" description="Serine aminopeptidase S33" evidence="4">
    <location>
        <begin position="52"/>
        <end position="166"/>
    </location>
</feature>
<feature type="transmembrane region" description="Helical" evidence="2">
    <location>
        <begin position="351"/>
        <end position="371"/>
    </location>
</feature>
<keyword evidence="6" id="KW-1185">Reference proteome</keyword>
<feature type="transmembrane region" description="Helical" evidence="2">
    <location>
        <begin position="457"/>
        <end position="479"/>
    </location>
</feature>
<feature type="chain" id="PRO_5045693811" evidence="3">
    <location>
        <begin position="23"/>
        <end position="480"/>
    </location>
</feature>
<feature type="signal peptide" evidence="3">
    <location>
        <begin position="1"/>
        <end position="22"/>
    </location>
</feature>
<feature type="transmembrane region" description="Helical" evidence="2">
    <location>
        <begin position="247"/>
        <end position="265"/>
    </location>
</feature>
<feature type="transmembrane region" description="Helical" evidence="2">
    <location>
        <begin position="286"/>
        <end position="305"/>
    </location>
</feature>
<dbReference type="InterPro" id="IPR050261">
    <property type="entry name" value="FrsA_esterase"/>
</dbReference>
<evidence type="ECO:0000313" key="5">
    <source>
        <dbReference type="EMBL" id="MFD1369415.1"/>
    </source>
</evidence>
<protein>
    <submittedName>
        <fullName evidence="5">Dienelactone hydrolase family protein</fullName>
        <ecNumber evidence="5">3.1.-.-</ecNumber>
    </submittedName>
</protein>
<evidence type="ECO:0000256" key="1">
    <source>
        <dbReference type="ARBA" id="ARBA00008645"/>
    </source>
</evidence>
<feature type="transmembrane region" description="Helical" evidence="2">
    <location>
        <begin position="377"/>
        <end position="394"/>
    </location>
</feature>
<keyword evidence="3" id="KW-0732">Signal</keyword>
<reference evidence="6" key="1">
    <citation type="journal article" date="2019" name="Int. J. Syst. Evol. Microbiol.">
        <title>The Global Catalogue of Microorganisms (GCM) 10K type strain sequencing project: providing services to taxonomists for standard genome sequencing and annotation.</title>
        <authorList>
            <consortium name="The Broad Institute Genomics Platform"/>
            <consortium name="The Broad Institute Genome Sequencing Center for Infectious Disease"/>
            <person name="Wu L."/>
            <person name="Ma J."/>
        </authorList>
    </citation>
    <scope>NUCLEOTIDE SEQUENCE [LARGE SCALE GENOMIC DNA]</scope>
    <source>
        <strain evidence="6">CCM 7526</strain>
    </source>
</reference>
<dbReference type="Pfam" id="PF12146">
    <property type="entry name" value="Hydrolase_4"/>
    <property type="match status" value="1"/>
</dbReference>
<keyword evidence="2" id="KW-0812">Transmembrane</keyword>
<comment type="similarity">
    <text evidence="1">Belongs to the AB hydrolase superfamily.</text>
</comment>
<keyword evidence="2" id="KW-0472">Membrane</keyword>
<dbReference type="GO" id="GO:0016787">
    <property type="term" value="F:hydrolase activity"/>
    <property type="evidence" value="ECO:0007669"/>
    <property type="project" value="UniProtKB-KW"/>
</dbReference>
<evidence type="ECO:0000259" key="4">
    <source>
        <dbReference type="Pfam" id="PF12146"/>
    </source>
</evidence>
<dbReference type="EC" id="3.1.-.-" evidence="5"/>
<feature type="transmembrane region" description="Helical" evidence="2">
    <location>
        <begin position="428"/>
        <end position="450"/>
    </location>
</feature>
<dbReference type="RefSeq" id="WP_317792408.1">
    <property type="nucleotide sequence ID" value="NZ_AP028461.1"/>
</dbReference>
<evidence type="ECO:0000313" key="6">
    <source>
        <dbReference type="Proteomes" id="UP001597183"/>
    </source>
</evidence>
<feature type="transmembrane region" description="Helical" evidence="2">
    <location>
        <begin position="311"/>
        <end position="331"/>
    </location>
</feature>
<sequence length="480" mass="49228">MRRTLLLLLVLLAGGAWLIAGAGDGPHRDHITAAGVPLDVVRPAGDGRRPGVVVAHGFSGSARLMAPFGDTLAARGYVVVLLDLAGHGANTHPLPDQTASTERSTEALQSDLATAVAHLRSLPDVDPDRIALVGHSMGAGAVTRYSAAHPDITATVAISLPSAVVASADRPARLLTVVGGLEFPGFREAATAVAAQRADRAVRVIPGVEHISVLYAPATHRETVTWLDQAFGGPLTDAGIPFPGRRLAGAALLGLAFLIGFHPLVARIGGAPAATPGGTLRTRATITVVAGAAAAIGALTARLLPTSIFPLAIAGYVAVYAAVTGALLLLYAARRAPSTGATVNRPRLLSALPYAAVAIAVPVHLGMTHALPVGDRWWLLLIIWAAFALFAYAAERVTGGDPVALLAVAAVFVVVLAAAAVTGLTHGFVVLVLVPLVGLLLWQTLWSVLLNRRSAPVWLTALTGAVVVTWPLAVTLPLVG</sequence>
<dbReference type="Gene3D" id="3.40.50.1820">
    <property type="entry name" value="alpha/beta hydrolase"/>
    <property type="match status" value="1"/>
</dbReference>
<keyword evidence="2" id="KW-1133">Transmembrane helix</keyword>
<dbReference type="EMBL" id="JBHTMK010000040">
    <property type="protein sequence ID" value="MFD1369415.1"/>
    <property type="molecule type" value="Genomic_DNA"/>
</dbReference>
<dbReference type="InterPro" id="IPR022742">
    <property type="entry name" value="Hydrolase_4"/>
</dbReference>